<dbReference type="OrthoDB" id="9800283at2"/>
<proteinExistence type="predicted"/>
<dbReference type="CDD" id="cd00565">
    <property type="entry name" value="Ubl_ThiS"/>
    <property type="match status" value="1"/>
</dbReference>
<protein>
    <submittedName>
        <fullName evidence="1 2">Thiamine biosynthesis protein ThiS</fullName>
    </submittedName>
</protein>
<dbReference type="NCBIfam" id="TIGR01683">
    <property type="entry name" value="thiS"/>
    <property type="match status" value="1"/>
</dbReference>
<sequence>MKIWINAQPAELPDGASVADAVARATDGQPPQAPFAVAVNLQFVPRAQYALTPLRDGDRVEVIAPVTGG</sequence>
<dbReference type="EMBL" id="LZDH01000056">
    <property type="protein sequence ID" value="OBS30741.1"/>
    <property type="molecule type" value="Genomic_DNA"/>
</dbReference>
<dbReference type="Pfam" id="PF02597">
    <property type="entry name" value="ThiS"/>
    <property type="match status" value="1"/>
</dbReference>
<reference evidence="2 4" key="2">
    <citation type="submission" date="2019-07" db="EMBL/GenBank/DDBJ databases">
        <title>Tepidimonas fonticaldi AT-A2 draft genome.</title>
        <authorList>
            <person name="Da Costa M.S."/>
            <person name="Froufe H.J.C."/>
            <person name="Egas C."/>
            <person name="Albuquerque L."/>
        </authorList>
    </citation>
    <scope>NUCLEOTIDE SEQUENCE [LARGE SCALE GENOMIC DNA]</scope>
    <source>
        <strain evidence="2 4">AT-A2</strain>
    </source>
</reference>
<organism evidence="1 3">
    <name type="scientific">Tepidimonas fonticaldi</name>
    <dbReference type="NCBI Taxonomy" id="1101373"/>
    <lineage>
        <taxon>Bacteria</taxon>
        <taxon>Pseudomonadati</taxon>
        <taxon>Pseudomonadota</taxon>
        <taxon>Betaproteobacteria</taxon>
        <taxon>Burkholderiales</taxon>
        <taxon>Tepidimonas</taxon>
    </lineage>
</organism>
<evidence type="ECO:0000313" key="4">
    <source>
        <dbReference type="Proteomes" id="UP000316388"/>
    </source>
</evidence>
<evidence type="ECO:0000313" key="1">
    <source>
        <dbReference type="EMBL" id="OBS30741.1"/>
    </source>
</evidence>
<dbReference type="PANTHER" id="PTHR34472:SF1">
    <property type="entry name" value="SULFUR CARRIER PROTEIN THIS"/>
    <property type="match status" value="1"/>
</dbReference>
<comment type="caution">
    <text evidence="1">The sequence shown here is derived from an EMBL/GenBank/DDBJ whole genome shotgun (WGS) entry which is preliminary data.</text>
</comment>
<name>A0A1A6DVM8_9BURK</name>
<keyword evidence="3" id="KW-1185">Reference proteome</keyword>
<dbReference type="InterPro" id="IPR010035">
    <property type="entry name" value="Thi_S"/>
</dbReference>
<dbReference type="Proteomes" id="UP000316388">
    <property type="component" value="Unassembled WGS sequence"/>
</dbReference>
<dbReference type="Proteomes" id="UP000091969">
    <property type="component" value="Unassembled WGS sequence"/>
</dbReference>
<evidence type="ECO:0000313" key="2">
    <source>
        <dbReference type="EMBL" id="TSE34760.1"/>
    </source>
</evidence>
<dbReference type="Gene3D" id="3.10.20.30">
    <property type="match status" value="1"/>
</dbReference>
<evidence type="ECO:0000313" key="3">
    <source>
        <dbReference type="Proteomes" id="UP000091969"/>
    </source>
</evidence>
<gene>
    <name evidence="1" type="ORF">A9O67_07170</name>
    <name evidence="2" type="ORF">Tfont_02517</name>
</gene>
<dbReference type="PANTHER" id="PTHR34472">
    <property type="entry name" value="SULFUR CARRIER PROTEIN THIS"/>
    <property type="match status" value="1"/>
</dbReference>
<dbReference type="STRING" id="1101373.A9O67_07170"/>
<dbReference type="InterPro" id="IPR012675">
    <property type="entry name" value="Beta-grasp_dom_sf"/>
</dbReference>
<accession>A0A1A6DVM8</accession>
<dbReference type="EMBL" id="VJOO01000036">
    <property type="protein sequence ID" value="TSE34760.1"/>
    <property type="molecule type" value="Genomic_DNA"/>
</dbReference>
<dbReference type="InterPro" id="IPR016155">
    <property type="entry name" value="Mopterin_synth/thiamin_S_b"/>
</dbReference>
<reference evidence="1 3" key="1">
    <citation type="submission" date="2016-06" db="EMBL/GenBank/DDBJ databases">
        <title>Genome sequence of Tepidimonas fonticaldi PL17.</title>
        <authorList>
            <person name="Pinnaka A.K."/>
        </authorList>
    </citation>
    <scope>NUCLEOTIDE SEQUENCE [LARGE SCALE GENOMIC DNA]</scope>
    <source>
        <strain evidence="1 3">PL17</strain>
    </source>
</reference>
<dbReference type="RefSeq" id="WP_068609468.1">
    <property type="nucleotide sequence ID" value="NZ_LZDH01000056.1"/>
</dbReference>
<dbReference type="SUPFAM" id="SSF54285">
    <property type="entry name" value="MoaD/ThiS"/>
    <property type="match status" value="1"/>
</dbReference>
<dbReference type="InterPro" id="IPR003749">
    <property type="entry name" value="ThiS/MoaD-like"/>
</dbReference>
<dbReference type="AlphaFoldDB" id="A0A1A6DVM8"/>
<dbReference type="SMR" id="A0A1A6DVM8"/>